<dbReference type="Proteomes" id="UP000076489">
    <property type="component" value="Unassembled WGS sequence"/>
</dbReference>
<evidence type="ECO:0000313" key="2">
    <source>
        <dbReference type="Proteomes" id="UP000076489"/>
    </source>
</evidence>
<dbReference type="AlphaFoldDB" id="A0A166QQE2"/>
<proteinExistence type="predicted"/>
<accession>A0A166QQE2</accession>
<protein>
    <submittedName>
        <fullName evidence="1">Uncharacterized protein</fullName>
    </submittedName>
</protein>
<comment type="caution">
    <text evidence="1">The sequence shown here is derived from an EMBL/GenBank/DDBJ whole genome shotgun (WGS) entry which is preliminary data.</text>
</comment>
<name>A0A166QQE2_PSEFL</name>
<reference evidence="1 2" key="2">
    <citation type="journal article" date="2018" name="Nature">
        <title>Mutant phenotypes for thousands of bacterial genes of unknown function.</title>
        <authorList>
            <person name="Price M.N."/>
            <person name="Wetmore K.M."/>
            <person name="Waters R.J."/>
            <person name="Callaghan M."/>
            <person name="Ray J."/>
            <person name="Liu H."/>
            <person name="Kuehl J.V."/>
            <person name="Melnyk R.A."/>
            <person name="Lamson J.S."/>
            <person name="Suh Y."/>
            <person name="Carlson H.K."/>
            <person name="Esquivel Z."/>
            <person name="Sadeeshkumar H."/>
            <person name="Chakraborty R."/>
            <person name="Zane G.M."/>
            <person name="Rubin B.E."/>
            <person name="Wall J.D."/>
            <person name="Visel A."/>
            <person name="Bristow J."/>
            <person name="Blow M.J."/>
            <person name="Arkin A.P."/>
            <person name="Deutschbauer A.M."/>
        </authorList>
    </citation>
    <scope>NUCLEOTIDE SEQUENCE [LARGE SCALE GENOMIC DNA]</scope>
    <source>
        <strain evidence="1 2">FW300-N1B4</strain>
    </source>
</reference>
<reference evidence="2" key="1">
    <citation type="submission" date="2016-03" db="EMBL/GenBank/DDBJ databases">
        <authorList>
            <person name="Ray J."/>
            <person name="Price M."/>
            <person name="Deutschbauer A."/>
        </authorList>
    </citation>
    <scope>NUCLEOTIDE SEQUENCE [LARGE SCALE GENOMIC DNA]</scope>
    <source>
        <strain evidence="2">FW300-N1B4</strain>
    </source>
</reference>
<organism evidence="1 2">
    <name type="scientific">Pseudomonas fluorescens</name>
    <dbReference type="NCBI Taxonomy" id="294"/>
    <lineage>
        <taxon>Bacteria</taxon>
        <taxon>Pseudomonadati</taxon>
        <taxon>Pseudomonadota</taxon>
        <taxon>Gammaproteobacteria</taxon>
        <taxon>Pseudomonadales</taxon>
        <taxon>Pseudomonadaceae</taxon>
        <taxon>Pseudomonas</taxon>
    </lineage>
</organism>
<gene>
    <name evidence="1" type="ORF">A1D17_03855</name>
</gene>
<evidence type="ECO:0000313" key="1">
    <source>
        <dbReference type="EMBL" id="KZN20685.1"/>
    </source>
</evidence>
<dbReference type="EMBL" id="LUKJ01000002">
    <property type="protein sequence ID" value="KZN20685.1"/>
    <property type="molecule type" value="Genomic_DNA"/>
</dbReference>
<sequence>MPGTRCTLAGRPVARGSEPIGGWFDGVLSLADHPAAMPFSSVRHMVYFSRQPVALGSEPISDGFDGVLSLADLTQGSAGDQWTGPSRSLSSNRHAVYFSRQARGAGLEAHRWLV</sequence>